<dbReference type="InterPro" id="IPR056920">
    <property type="entry name" value="PRTase-CE"/>
</dbReference>
<dbReference type="Pfam" id="PF24390">
    <property type="entry name" value="PRTase-CE"/>
    <property type="match status" value="1"/>
</dbReference>
<dbReference type="EMBL" id="FNXF01000002">
    <property type="protein sequence ID" value="SEH64724.1"/>
    <property type="molecule type" value="Genomic_DNA"/>
</dbReference>
<dbReference type="AlphaFoldDB" id="A0A1H6JRE3"/>
<gene>
    <name evidence="2" type="ORF">SAMN05660691_00613</name>
</gene>
<name>A0A1H6JRE3_9GAMM</name>
<evidence type="ECO:0000313" key="3">
    <source>
        <dbReference type="Proteomes" id="UP000199371"/>
    </source>
</evidence>
<evidence type="ECO:0000259" key="1">
    <source>
        <dbReference type="Pfam" id="PF24390"/>
    </source>
</evidence>
<organism evidence="2 3">
    <name type="scientific">Rheinheimera pacifica</name>
    <dbReference type="NCBI Taxonomy" id="173990"/>
    <lineage>
        <taxon>Bacteria</taxon>
        <taxon>Pseudomonadati</taxon>
        <taxon>Pseudomonadota</taxon>
        <taxon>Gammaproteobacteria</taxon>
        <taxon>Chromatiales</taxon>
        <taxon>Chromatiaceae</taxon>
        <taxon>Rheinheimera</taxon>
    </lineage>
</organism>
<protein>
    <recommendedName>
        <fullName evidence="1">PRTase-CE domain-containing protein</fullName>
    </recommendedName>
</protein>
<dbReference type="OrthoDB" id="8427993at2"/>
<proteinExistence type="predicted"/>
<dbReference type="RefSeq" id="WP_092790103.1">
    <property type="nucleotide sequence ID" value="NZ_FNXF01000002.1"/>
</dbReference>
<dbReference type="STRING" id="173990.SAMN05660691_00613"/>
<reference evidence="3" key="1">
    <citation type="submission" date="2016-10" db="EMBL/GenBank/DDBJ databases">
        <authorList>
            <person name="Varghese N."/>
            <person name="Submissions S."/>
        </authorList>
    </citation>
    <scope>NUCLEOTIDE SEQUENCE [LARGE SCALE GENOMIC DNA]</scope>
    <source>
        <strain evidence="3">DSM 17616</strain>
    </source>
</reference>
<feature type="domain" description="PRTase-CE" evidence="1">
    <location>
        <begin position="37"/>
        <end position="303"/>
    </location>
</feature>
<dbReference type="Proteomes" id="UP000199371">
    <property type="component" value="Unassembled WGS sequence"/>
</dbReference>
<keyword evidence="3" id="KW-1185">Reference proteome</keyword>
<evidence type="ECO:0000313" key="2">
    <source>
        <dbReference type="EMBL" id="SEH64724.1"/>
    </source>
</evidence>
<accession>A0A1H6JRE3</accession>
<sequence length="305" mass="34953">MFEAPTDWESYYDDITNKCEFYIKSGYWEDIDKYQLKSWLENFKTDEEKYFSVCILDSLVFRTKRMIDASINEIASSKIPKFLYEIGHPLNQCIESWLTSLSTGQNVPVRFISIESVDKKTGKSGPVVIRQLKQTLDLAGHLSLKIDQIPNMPATVKAIVIVDDFSGTGEQFVGFYQKQLKNILPDGVKVLFIPLAAHVEALAHIQQQLPEVKVSPVELLTLEDSFFYPINGYFRGDKTNTVDSAIAFYKKLCSNKGFGKENYLFGKGEQGLCFAFYLSTPNNNLKILYHRKNGLEWDNLLYRNK</sequence>